<protein>
    <recommendedName>
        <fullName evidence="3">SnoaL-like domain-containing protein</fullName>
    </recommendedName>
</protein>
<sequence>MHPSPGSGATPAQDFEAFLKTYPQVMATTDEDPAAIFDRYHVEDFVQINDGMSLHRQQLIDHAGPVRRNVASCSVDVHKVVVKDELAAAHYTLHAVMRKGGAVTTEIYAFAAFAPDGRLQHIHQITRSLT</sequence>
<organism evidence="1 2">
    <name type="scientific">Yinghuangia aomiensis</name>
    <dbReference type="NCBI Taxonomy" id="676205"/>
    <lineage>
        <taxon>Bacteria</taxon>
        <taxon>Bacillati</taxon>
        <taxon>Actinomycetota</taxon>
        <taxon>Actinomycetes</taxon>
        <taxon>Kitasatosporales</taxon>
        <taxon>Streptomycetaceae</taxon>
        <taxon>Yinghuangia</taxon>
    </lineage>
</organism>
<proteinExistence type="predicted"/>
<evidence type="ECO:0000313" key="2">
    <source>
        <dbReference type="Proteomes" id="UP001500466"/>
    </source>
</evidence>
<dbReference type="SUPFAM" id="SSF54427">
    <property type="entry name" value="NTF2-like"/>
    <property type="match status" value="1"/>
</dbReference>
<keyword evidence="2" id="KW-1185">Reference proteome</keyword>
<dbReference type="Proteomes" id="UP001500466">
    <property type="component" value="Unassembled WGS sequence"/>
</dbReference>
<evidence type="ECO:0000313" key="1">
    <source>
        <dbReference type="EMBL" id="GAA4978787.1"/>
    </source>
</evidence>
<gene>
    <name evidence="1" type="ORF">GCM10023205_53720</name>
</gene>
<name>A0ABP9HUN9_9ACTN</name>
<dbReference type="InterPro" id="IPR032710">
    <property type="entry name" value="NTF2-like_dom_sf"/>
</dbReference>
<dbReference type="Gene3D" id="3.10.450.50">
    <property type="match status" value="1"/>
</dbReference>
<comment type="caution">
    <text evidence="1">The sequence shown here is derived from an EMBL/GenBank/DDBJ whole genome shotgun (WGS) entry which is preliminary data.</text>
</comment>
<accession>A0ABP9HUN9</accession>
<reference evidence="2" key="1">
    <citation type="journal article" date="2019" name="Int. J. Syst. Evol. Microbiol.">
        <title>The Global Catalogue of Microorganisms (GCM) 10K type strain sequencing project: providing services to taxonomists for standard genome sequencing and annotation.</title>
        <authorList>
            <consortium name="The Broad Institute Genomics Platform"/>
            <consortium name="The Broad Institute Genome Sequencing Center for Infectious Disease"/>
            <person name="Wu L."/>
            <person name="Ma J."/>
        </authorList>
    </citation>
    <scope>NUCLEOTIDE SEQUENCE [LARGE SCALE GENOMIC DNA]</scope>
    <source>
        <strain evidence="2">JCM 17986</strain>
    </source>
</reference>
<evidence type="ECO:0008006" key="3">
    <source>
        <dbReference type="Google" id="ProtNLM"/>
    </source>
</evidence>
<dbReference type="EMBL" id="BAABHS010000020">
    <property type="protein sequence ID" value="GAA4978787.1"/>
    <property type="molecule type" value="Genomic_DNA"/>
</dbReference>